<dbReference type="CDD" id="cd05907">
    <property type="entry name" value="VL_LC_FACS_like"/>
    <property type="match status" value="1"/>
</dbReference>
<proteinExistence type="predicted"/>
<dbReference type="EMBL" id="BMJQ01000022">
    <property type="protein sequence ID" value="GGF45599.1"/>
    <property type="molecule type" value="Genomic_DNA"/>
</dbReference>
<dbReference type="AlphaFoldDB" id="A0A8J2Z0Q9"/>
<evidence type="ECO:0000256" key="1">
    <source>
        <dbReference type="ARBA" id="ARBA00022741"/>
    </source>
</evidence>
<dbReference type="Proteomes" id="UP000646365">
    <property type="component" value="Unassembled WGS sequence"/>
</dbReference>
<dbReference type="InterPro" id="IPR045851">
    <property type="entry name" value="AMP-bd_C_sf"/>
</dbReference>
<keyword evidence="2" id="KW-0067">ATP-binding</keyword>
<dbReference type="GO" id="GO:0005524">
    <property type="term" value="F:ATP binding"/>
    <property type="evidence" value="ECO:0007669"/>
    <property type="project" value="UniProtKB-KW"/>
</dbReference>
<dbReference type="InterPro" id="IPR042099">
    <property type="entry name" value="ANL_N_sf"/>
</dbReference>
<comment type="caution">
    <text evidence="5">The sequence shown here is derived from an EMBL/GenBank/DDBJ whole genome shotgun (WGS) entry which is preliminary data.</text>
</comment>
<evidence type="ECO:0000256" key="2">
    <source>
        <dbReference type="ARBA" id="ARBA00022840"/>
    </source>
</evidence>
<name>A0A8J2Z0Q9_9PROT</name>
<dbReference type="PANTHER" id="PTHR43272">
    <property type="entry name" value="LONG-CHAIN-FATTY-ACID--COA LIGASE"/>
    <property type="match status" value="1"/>
</dbReference>
<dbReference type="Gene3D" id="3.40.50.12780">
    <property type="entry name" value="N-terminal domain of ligase-like"/>
    <property type="match status" value="1"/>
</dbReference>
<evidence type="ECO:0000313" key="6">
    <source>
        <dbReference type="Proteomes" id="UP000646365"/>
    </source>
</evidence>
<protein>
    <submittedName>
        <fullName evidence="5">AMP-dependent synthetase</fullName>
    </submittedName>
</protein>
<dbReference type="GO" id="GO:0016020">
    <property type="term" value="C:membrane"/>
    <property type="evidence" value="ECO:0007669"/>
    <property type="project" value="TreeGrafter"/>
</dbReference>
<reference evidence="5" key="2">
    <citation type="submission" date="2020-09" db="EMBL/GenBank/DDBJ databases">
        <authorList>
            <person name="Sun Q."/>
            <person name="Zhou Y."/>
        </authorList>
    </citation>
    <scope>NUCLEOTIDE SEQUENCE</scope>
    <source>
        <strain evidence="5">CGMCC 1.15725</strain>
    </source>
</reference>
<accession>A0A8J2Z0Q9</accession>
<dbReference type="RefSeq" id="WP_189051879.1">
    <property type="nucleotide sequence ID" value="NZ_BMJQ01000022.1"/>
</dbReference>
<sequence length="591" mass="65062">MIDSDWPNLPAMFFHWATRKPDRPFLWARDGATWTPLTWAEVARRVRRLAGGLAALGVRPGDRVAVVSENRPEWAIADLAIMCAGAITVPAYTTFPTEDYRHVLANSGAKALFLSSNLLAQRVLPAADQVSCLESIITLEPLKTQANADVYLWDDVMAMGVTTPDRVDATVAGLGPDDTACLIFTSGTGGVPKAVMQSHRNVMQNGKGARRLLDEAFGLGEEVFLSFLPLTHAYEHSAGLWFPIMIGAQIYYSAGPEMLATEMPEVRPTIMTAVPRLFEMLHKRIQQTALRGGGTKAKLFNLALTLGTKRYNDRRSLTARERALDLLVEVLVRRKVRQRFGGRLKAFVSGGAPLNREVGLFFLALGINQLQGYGQTEAGPVISCNPPKRIKVDTVGPPLAGIEVKIAPDGEILVRGENVMKGYWHDPEATERAIRDGWLHTGDVGEFDADGYLKITDRKRDFIKNSGGEMISPQRIEGYLALEQGIGQVMVYGDKRPYLVALVVPDEELLRRAKAEADETARQACLQQEIQAGIARVNKTLTAAERIRRFAVVEEAFSVANGQMTPTLKIKRHVIRSAHGPLLESLYDKAS</sequence>
<organism evidence="5 6">
    <name type="scientific">Aliidongia dinghuensis</name>
    <dbReference type="NCBI Taxonomy" id="1867774"/>
    <lineage>
        <taxon>Bacteria</taxon>
        <taxon>Pseudomonadati</taxon>
        <taxon>Pseudomonadota</taxon>
        <taxon>Alphaproteobacteria</taxon>
        <taxon>Rhodospirillales</taxon>
        <taxon>Dongiaceae</taxon>
        <taxon>Aliidongia</taxon>
    </lineage>
</organism>
<keyword evidence="1" id="KW-0547">Nucleotide-binding</keyword>
<dbReference type="Pfam" id="PF23562">
    <property type="entry name" value="AMP-binding_C_3"/>
    <property type="match status" value="1"/>
</dbReference>
<evidence type="ECO:0000256" key="3">
    <source>
        <dbReference type="ARBA" id="ARBA00024484"/>
    </source>
</evidence>
<dbReference type="Pfam" id="PF00501">
    <property type="entry name" value="AMP-binding"/>
    <property type="match status" value="1"/>
</dbReference>
<feature type="domain" description="AMP-dependent synthetase/ligase" evidence="4">
    <location>
        <begin position="13"/>
        <end position="424"/>
    </location>
</feature>
<dbReference type="GO" id="GO:0004467">
    <property type="term" value="F:long-chain fatty acid-CoA ligase activity"/>
    <property type="evidence" value="ECO:0007669"/>
    <property type="project" value="UniProtKB-EC"/>
</dbReference>
<comment type="catalytic activity">
    <reaction evidence="3">
        <text>a long-chain fatty acid + ATP + CoA = a long-chain fatty acyl-CoA + AMP + diphosphate</text>
        <dbReference type="Rhea" id="RHEA:15421"/>
        <dbReference type="ChEBI" id="CHEBI:30616"/>
        <dbReference type="ChEBI" id="CHEBI:33019"/>
        <dbReference type="ChEBI" id="CHEBI:57287"/>
        <dbReference type="ChEBI" id="CHEBI:57560"/>
        <dbReference type="ChEBI" id="CHEBI:83139"/>
        <dbReference type="ChEBI" id="CHEBI:456215"/>
        <dbReference type="EC" id="6.2.1.3"/>
    </reaction>
    <physiologicalReaction direction="left-to-right" evidence="3">
        <dbReference type="Rhea" id="RHEA:15422"/>
    </physiologicalReaction>
</comment>
<gene>
    <name evidence="5" type="ORF">GCM10011611_60040</name>
</gene>
<dbReference type="InterPro" id="IPR000873">
    <property type="entry name" value="AMP-dep_synth/lig_dom"/>
</dbReference>
<dbReference type="Gene3D" id="3.30.300.30">
    <property type="match status" value="1"/>
</dbReference>
<dbReference type="SUPFAM" id="SSF56801">
    <property type="entry name" value="Acetyl-CoA synthetase-like"/>
    <property type="match status" value="1"/>
</dbReference>
<keyword evidence="6" id="KW-1185">Reference proteome</keyword>
<reference evidence="5" key="1">
    <citation type="journal article" date="2014" name="Int. J. Syst. Evol. Microbiol.">
        <title>Complete genome sequence of Corynebacterium casei LMG S-19264T (=DSM 44701T), isolated from a smear-ripened cheese.</title>
        <authorList>
            <consortium name="US DOE Joint Genome Institute (JGI-PGF)"/>
            <person name="Walter F."/>
            <person name="Albersmeier A."/>
            <person name="Kalinowski J."/>
            <person name="Ruckert C."/>
        </authorList>
    </citation>
    <scope>NUCLEOTIDE SEQUENCE</scope>
    <source>
        <strain evidence="5">CGMCC 1.15725</strain>
    </source>
</reference>
<dbReference type="PANTHER" id="PTHR43272:SF33">
    <property type="entry name" value="AMP-BINDING DOMAIN-CONTAINING PROTEIN-RELATED"/>
    <property type="match status" value="1"/>
</dbReference>
<evidence type="ECO:0000259" key="4">
    <source>
        <dbReference type="Pfam" id="PF00501"/>
    </source>
</evidence>
<evidence type="ECO:0000313" key="5">
    <source>
        <dbReference type="EMBL" id="GGF45599.1"/>
    </source>
</evidence>